<dbReference type="RefSeq" id="WP_349929726.1">
    <property type="nucleotide sequence ID" value="NZ_CP157981.1"/>
</dbReference>
<feature type="domain" description="Tc1-like transposase DDE" evidence="1">
    <location>
        <begin position="21"/>
        <end position="162"/>
    </location>
</feature>
<dbReference type="Pfam" id="PF13358">
    <property type="entry name" value="DDE_3"/>
    <property type="match status" value="1"/>
</dbReference>
<dbReference type="Gene3D" id="3.30.420.10">
    <property type="entry name" value="Ribonuclease H-like superfamily/Ribonuclease H"/>
    <property type="match status" value="1"/>
</dbReference>
<name>A0AAU7T102_9GAMM</name>
<dbReference type="NCBIfam" id="NF033545">
    <property type="entry name" value="transpos_IS630"/>
    <property type="match status" value="1"/>
</dbReference>
<reference evidence="2" key="1">
    <citation type="submission" date="2024-06" db="EMBL/GenBank/DDBJ databases">
        <authorList>
            <person name="Song Z."/>
        </authorList>
    </citation>
    <scope>NUCLEOTIDE SEQUENCE</scope>
    <source>
        <strain evidence="2">A1-4-2</strain>
    </source>
</reference>
<dbReference type="InterPro" id="IPR036397">
    <property type="entry name" value="RNaseH_sf"/>
</dbReference>
<dbReference type="GO" id="GO:0003676">
    <property type="term" value="F:nucleic acid binding"/>
    <property type="evidence" value="ECO:0007669"/>
    <property type="project" value="InterPro"/>
</dbReference>
<protein>
    <submittedName>
        <fullName evidence="2">IS630 family transposase</fullName>
    </submittedName>
</protein>
<dbReference type="InterPro" id="IPR047655">
    <property type="entry name" value="Transpos_IS630-like"/>
</dbReference>
<dbReference type="EMBL" id="CP157981">
    <property type="protein sequence ID" value="XBU17065.1"/>
    <property type="molecule type" value="Genomic_DNA"/>
</dbReference>
<gene>
    <name evidence="2" type="ORF">ABJ384_08545</name>
</gene>
<dbReference type="InterPro" id="IPR038717">
    <property type="entry name" value="Tc1-like_DDE_dom"/>
</dbReference>
<proteinExistence type="predicted"/>
<evidence type="ECO:0000259" key="1">
    <source>
        <dbReference type="Pfam" id="PF13358"/>
    </source>
</evidence>
<organism evidence="2">
    <name type="scientific">Acinetobacter sp. A1-4-2</name>
    <dbReference type="NCBI Taxonomy" id="3156489"/>
    <lineage>
        <taxon>Bacteria</taxon>
        <taxon>Pseudomonadati</taxon>
        <taxon>Pseudomonadota</taxon>
        <taxon>Gammaproteobacteria</taxon>
        <taxon>Moraxellales</taxon>
        <taxon>Moraxellaceae</taxon>
        <taxon>Acinetobacter</taxon>
    </lineage>
</organism>
<evidence type="ECO:0000313" key="2">
    <source>
        <dbReference type="EMBL" id="XBU17065.1"/>
    </source>
</evidence>
<sequence>MGRAVFQWFLPQWKQQYGEEQVLYIDESGINTNETSEYGWSEKGKRCYALKSGGHGTRLSMISAIRSSAPFKFIAPLIFQGSYDRSTFVGWLEYLLKSLPKDRNGQHQKHFLILDNASIHKGKEIDELALQYNARLMYLPAYSPDLNPIEKAWSVLKRKVRGIVSQQDKSIREALEMGFKLM</sequence>
<dbReference type="PANTHER" id="PTHR46564:SF1">
    <property type="entry name" value="TRANSPOSASE"/>
    <property type="match status" value="1"/>
</dbReference>
<dbReference type="PANTHER" id="PTHR46564">
    <property type="entry name" value="TRANSPOSASE"/>
    <property type="match status" value="1"/>
</dbReference>
<dbReference type="AlphaFoldDB" id="A0AAU7T102"/>
<accession>A0AAU7T102</accession>